<feature type="transmembrane region" description="Helical" evidence="6">
    <location>
        <begin position="128"/>
        <end position="146"/>
    </location>
</feature>
<evidence type="ECO:0000259" key="8">
    <source>
        <dbReference type="Pfam" id="PF00892"/>
    </source>
</evidence>
<name>A0ABD3JSW2_EUCGL</name>
<evidence type="ECO:0000256" key="4">
    <source>
        <dbReference type="ARBA" id="ARBA00022989"/>
    </source>
</evidence>
<keyword evidence="10" id="KW-1185">Reference proteome</keyword>
<evidence type="ECO:0000256" key="3">
    <source>
        <dbReference type="ARBA" id="ARBA00022692"/>
    </source>
</evidence>
<feature type="transmembrane region" description="Helical" evidence="6">
    <location>
        <begin position="248"/>
        <end position="267"/>
    </location>
</feature>
<evidence type="ECO:0000256" key="1">
    <source>
        <dbReference type="ARBA" id="ARBA00004141"/>
    </source>
</evidence>
<dbReference type="GO" id="GO:0016020">
    <property type="term" value="C:membrane"/>
    <property type="evidence" value="ECO:0007669"/>
    <property type="project" value="UniProtKB-SubCell"/>
</dbReference>
<dbReference type="InterPro" id="IPR037185">
    <property type="entry name" value="EmrE-like"/>
</dbReference>
<dbReference type="PANTHER" id="PTHR31218">
    <property type="entry name" value="WAT1-RELATED PROTEIN"/>
    <property type="match status" value="1"/>
</dbReference>
<dbReference type="SUPFAM" id="SSF103481">
    <property type="entry name" value="Multidrug resistance efflux transporter EmrE"/>
    <property type="match status" value="2"/>
</dbReference>
<keyword evidence="4 6" id="KW-1133">Transmembrane helix</keyword>
<dbReference type="AlphaFoldDB" id="A0ABD3JSW2"/>
<reference evidence="9 10" key="1">
    <citation type="submission" date="2024-11" db="EMBL/GenBank/DDBJ databases">
        <title>Chromosome-level genome assembly of Eucalyptus globulus Labill. provides insights into its genome evolution.</title>
        <authorList>
            <person name="Li X."/>
        </authorList>
    </citation>
    <scope>NUCLEOTIDE SEQUENCE [LARGE SCALE GENOMIC DNA]</scope>
    <source>
        <strain evidence="9">CL2024</strain>
        <tissue evidence="9">Fresh tender leaves</tissue>
    </source>
</reference>
<dbReference type="EMBL" id="JBJKBG010000007">
    <property type="protein sequence ID" value="KAL3729657.1"/>
    <property type="molecule type" value="Genomic_DNA"/>
</dbReference>
<organism evidence="9 10">
    <name type="scientific">Eucalyptus globulus</name>
    <name type="common">Tasmanian blue gum</name>
    <dbReference type="NCBI Taxonomy" id="34317"/>
    <lineage>
        <taxon>Eukaryota</taxon>
        <taxon>Viridiplantae</taxon>
        <taxon>Streptophyta</taxon>
        <taxon>Embryophyta</taxon>
        <taxon>Tracheophyta</taxon>
        <taxon>Spermatophyta</taxon>
        <taxon>Magnoliopsida</taxon>
        <taxon>eudicotyledons</taxon>
        <taxon>Gunneridae</taxon>
        <taxon>Pentapetalae</taxon>
        <taxon>rosids</taxon>
        <taxon>malvids</taxon>
        <taxon>Myrtales</taxon>
        <taxon>Myrtaceae</taxon>
        <taxon>Myrtoideae</taxon>
        <taxon>Eucalypteae</taxon>
        <taxon>Eucalyptus</taxon>
    </lineage>
</organism>
<comment type="caution">
    <text evidence="9">The sequence shown here is derived from an EMBL/GenBank/DDBJ whole genome shotgun (WGS) entry which is preliminary data.</text>
</comment>
<feature type="compositionally biased region" description="Basic and acidic residues" evidence="7">
    <location>
        <begin position="352"/>
        <end position="393"/>
    </location>
</feature>
<evidence type="ECO:0000256" key="5">
    <source>
        <dbReference type="ARBA" id="ARBA00023136"/>
    </source>
</evidence>
<feature type="transmembrane region" description="Helical" evidence="6">
    <location>
        <begin position="177"/>
        <end position="197"/>
    </location>
</feature>
<feature type="domain" description="EamA" evidence="8">
    <location>
        <begin position="2"/>
        <end position="143"/>
    </location>
</feature>
<evidence type="ECO:0000256" key="6">
    <source>
        <dbReference type="RuleBase" id="RU363077"/>
    </source>
</evidence>
<sequence>MKAALMMVVVQVAFAGVNILYKLAASDGMNLSVVIAYRFMFATALLAPLALFLERKSRPKITWTVLVQAFFCGLFGGSMGQNLYLASLSMTSATYASAMANLVPAVTFVLAVFLGLEKVRVRTVAGKAKAAGTLMGIGGAMLLTFYKGAEVNLWSTHVNLLRHVAATQRGQEGSSDLLLGSLLAVASCFCYASWLIIQAKMSEGFPHQYTSTALMTFMGSIQAAVYALCRERDWSQWKLGWNIRLLTVSYSGIVASALCYTLIAWCVRMRGPVFVSIFNPLMLVTVALAGSMVLDEKLHMGSILGSGLIVLGLYAVLWGKRKEDKKTNRLVPLSSSGESKSIEVVVAFPNENDVKEGDDVREPSQKESEVMKESLEEKRGEGEDQVERATDLV</sequence>
<evidence type="ECO:0000313" key="10">
    <source>
        <dbReference type="Proteomes" id="UP001634007"/>
    </source>
</evidence>
<dbReference type="Pfam" id="PF00892">
    <property type="entry name" value="EamA"/>
    <property type="match status" value="2"/>
</dbReference>
<feature type="transmembrane region" description="Helical" evidence="6">
    <location>
        <begin position="96"/>
        <end position="116"/>
    </location>
</feature>
<feature type="transmembrane region" description="Helical" evidence="6">
    <location>
        <begin position="274"/>
        <end position="294"/>
    </location>
</feature>
<evidence type="ECO:0000313" key="9">
    <source>
        <dbReference type="EMBL" id="KAL3729657.1"/>
    </source>
</evidence>
<dbReference type="Proteomes" id="UP001634007">
    <property type="component" value="Unassembled WGS sequence"/>
</dbReference>
<feature type="transmembrane region" description="Helical" evidence="6">
    <location>
        <begin position="209"/>
        <end position="228"/>
    </location>
</feature>
<protein>
    <recommendedName>
        <fullName evidence="6">WAT1-related protein</fullName>
    </recommendedName>
</protein>
<accession>A0ABD3JSW2</accession>
<dbReference type="InterPro" id="IPR030184">
    <property type="entry name" value="WAT1-related"/>
</dbReference>
<feature type="transmembrane region" description="Helical" evidence="6">
    <location>
        <begin position="65"/>
        <end position="84"/>
    </location>
</feature>
<evidence type="ECO:0000256" key="7">
    <source>
        <dbReference type="SAM" id="MobiDB-lite"/>
    </source>
</evidence>
<feature type="domain" description="EamA" evidence="8">
    <location>
        <begin position="179"/>
        <end position="317"/>
    </location>
</feature>
<keyword evidence="3 6" id="KW-0812">Transmembrane</keyword>
<keyword evidence="5 6" id="KW-0472">Membrane</keyword>
<proteinExistence type="inferred from homology"/>
<feature type="transmembrane region" description="Helical" evidence="6">
    <location>
        <begin position="300"/>
        <end position="319"/>
    </location>
</feature>
<feature type="region of interest" description="Disordered" evidence="7">
    <location>
        <begin position="350"/>
        <end position="393"/>
    </location>
</feature>
<dbReference type="InterPro" id="IPR000620">
    <property type="entry name" value="EamA_dom"/>
</dbReference>
<comment type="subcellular location">
    <subcellularLocation>
        <location evidence="1 6">Membrane</location>
        <topology evidence="1 6">Multi-pass membrane protein</topology>
    </subcellularLocation>
</comment>
<evidence type="ECO:0000256" key="2">
    <source>
        <dbReference type="ARBA" id="ARBA00007635"/>
    </source>
</evidence>
<feature type="transmembrane region" description="Helical" evidence="6">
    <location>
        <begin position="31"/>
        <end position="53"/>
    </location>
</feature>
<comment type="similarity">
    <text evidence="2 6">Belongs to the drug/metabolite transporter (DMT) superfamily. Plant drug/metabolite exporter (P-DME) (TC 2.A.7.4) family.</text>
</comment>
<gene>
    <name evidence="9" type="ORF">ACJRO7_026741</name>
</gene>